<accession>A0A2T1NCF1</accession>
<evidence type="ECO:0000313" key="2">
    <source>
        <dbReference type="EMBL" id="PSG90104.1"/>
    </source>
</evidence>
<dbReference type="Proteomes" id="UP000238426">
    <property type="component" value="Unassembled WGS sequence"/>
</dbReference>
<protein>
    <recommendedName>
        <fullName evidence="4">Outer membrane protein beta-barrel domain-containing protein</fullName>
    </recommendedName>
</protein>
<name>A0A2T1NCF1_9FLAO</name>
<dbReference type="EMBL" id="PXOQ01000007">
    <property type="protein sequence ID" value="PSG90104.1"/>
    <property type="molecule type" value="Genomic_DNA"/>
</dbReference>
<dbReference type="AlphaFoldDB" id="A0A2T1NCF1"/>
<reference evidence="2 3" key="1">
    <citation type="submission" date="2018-03" db="EMBL/GenBank/DDBJ databases">
        <title>Mesoflavibacter sp. HG37 and Mesoflavibacter sp. HG96 sp.nov., two marine bacteria isolated from seawater of Western Pacific Ocean.</title>
        <authorList>
            <person name="Cheng H."/>
            <person name="Wu Y.-H."/>
            <person name="Guo L.-L."/>
            <person name="Xu X.-W."/>
        </authorList>
    </citation>
    <scope>NUCLEOTIDE SEQUENCE [LARGE SCALE GENOMIC DNA]</scope>
    <source>
        <strain evidence="2 3">KCTC 32269</strain>
    </source>
</reference>
<dbReference type="RefSeq" id="WP_106462245.1">
    <property type="nucleotide sequence ID" value="NZ_PXOQ01000007.1"/>
</dbReference>
<feature type="chain" id="PRO_5015697178" description="Outer membrane protein beta-barrel domain-containing protein" evidence="1">
    <location>
        <begin position="21"/>
        <end position="196"/>
    </location>
</feature>
<sequence length="196" mass="21877">MKRILLLLLLTTFLTKPCWSQTEEDKKITFFNITKVSYSSLHKARADRFVEGEGNFITDVNDSGSIWGLNTVTGVFLFKKLSLGVGLGLDGYSDPNLNTMPAYFDLRYYLKEQKRGLNTYINIGPAINPFGENSRLRKGTILNLGAGYVIEAGESTNLIVDIFYNHKTLSLTPEKLKDTDTTIVLDAFGFGIGIVF</sequence>
<evidence type="ECO:0000256" key="1">
    <source>
        <dbReference type="SAM" id="SignalP"/>
    </source>
</evidence>
<comment type="caution">
    <text evidence="2">The sequence shown here is derived from an EMBL/GenBank/DDBJ whole genome shotgun (WGS) entry which is preliminary data.</text>
</comment>
<dbReference type="OrthoDB" id="1066409at2"/>
<keyword evidence="3" id="KW-1185">Reference proteome</keyword>
<gene>
    <name evidence="2" type="ORF">C7H52_02175</name>
</gene>
<evidence type="ECO:0000313" key="3">
    <source>
        <dbReference type="Proteomes" id="UP000238426"/>
    </source>
</evidence>
<feature type="signal peptide" evidence="1">
    <location>
        <begin position="1"/>
        <end position="20"/>
    </location>
</feature>
<keyword evidence="1" id="KW-0732">Signal</keyword>
<evidence type="ECO:0008006" key="4">
    <source>
        <dbReference type="Google" id="ProtNLM"/>
    </source>
</evidence>
<organism evidence="2 3">
    <name type="scientific">Aurantibacter aestuarii</name>
    <dbReference type="NCBI Taxonomy" id="1266046"/>
    <lineage>
        <taxon>Bacteria</taxon>
        <taxon>Pseudomonadati</taxon>
        <taxon>Bacteroidota</taxon>
        <taxon>Flavobacteriia</taxon>
        <taxon>Flavobacteriales</taxon>
        <taxon>Flavobacteriaceae</taxon>
        <taxon>Aurantibacter</taxon>
    </lineage>
</organism>
<proteinExistence type="predicted"/>